<keyword evidence="1" id="KW-0378">Hydrolase</keyword>
<dbReference type="Proteomes" id="UP000886653">
    <property type="component" value="Unassembled WGS sequence"/>
</dbReference>
<dbReference type="AlphaFoldDB" id="A0A9P6NQS1"/>
<dbReference type="PANTHER" id="PTHR42732">
    <property type="entry name" value="BETA-GALACTOSIDASE"/>
    <property type="match status" value="1"/>
</dbReference>
<reference evidence="6" key="1">
    <citation type="submission" date="2013-11" db="EMBL/GenBank/DDBJ databases">
        <title>Genome sequence of the fusiform rust pathogen reveals effectors for host alternation and coevolution with pine.</title>
        <authorList>
            <consortium name="DOE Joint Genome Institute"/>
            <person name="Smith K."/>
            <person name="Pendleton A."/>
            <person name="Kubisiak T."/>
            <person name="Anderson C."/>
            <person name="Salamov A."/>
            <person name="Aerts A."/>
            <person name="Riley R."/>
            <person name="Clum A."/>
            <person name="Lindquist E."/>
            <person name="Ence D."/>
            <person name="Campbell M."/>
            <person name="Kronenberg Z."/>
            <person name="Feau N."/>
            <person name="Dhillon B."/>
            <person name="Hamelin R."/>
            <person name="Burleigh J."/>
            <person name="Smith J."/>
            <person name="Yandell M."/>
            <person name="Nelson C."/>
            <person name="Grigoriev I."/>
            <person name="Davis J."/>
        </authorList>
    </citation>
    <scope>NUCLEOTIDE SEQUENCE</scope>
    <source>
        <strain evidence="6">G11</strain>
    </source>
</reference>
<feature type="domain" description="Beta-mannosidase-like galactose-binding" evidence="5">
    <location>
        <begin position="110"/>
        <end position="186"/>
    </location>
</feature>
<organism evidence="6 7">
    <name type="scientific">Cronartium quercuum f. sp. fusiforme G11</name>
    <dbReference type="NCBI Taxonomy" id="708437"/>
    <lineage>
        <taxon>Eukaryota</taxon>
        <taxon>Fungi</taxon>
        <taxon>Dikarya</taxon>
        <taxon>Basidiomycota</taxon>
        <taxon>Pucciniomycotina</taxon>
        <taxon>Pucciniomycetes</taxon>
        <taxon>Pucciniales</taxon>
        <taxon>Coleosporiaceae</taxon>
        <taxon>Cronartium</taxon>
    </lineage>
</organism>
<dbReference type="InterPro" id="IPR036156">
    <property type="entry name" value="Beta-gal/glucu_dom_sf"/>
</dbReference>
<evidence type="ECO:0000256" key="3">
    <source>
        <dbReference type="SAM" id="SignalP"/>
    </source>
</evidence>
<sequence length="642" mass="71882">MKLNLRSVAFIGLSFASTISYSANVTSYALKQGPLDTDWTKTVGLNPWPEYPRPHSKRLVWLNLNGIWQLKIGQSSLDLDAPPFGGTGFNQEILVPFCVESALSGIMESHTHLWYRKTFKIPETWKGKKVLLNFGAVDYEATVFLNGQQITSHQGGFDKFSVELQNLKPTGEDNELLVFVYDPTDTGGTKVVGKQTLRPSHVFYTATTGIWQTVFLEPVPETYVTKINVNANMHGLVNITILDSKPNAHAPVKVTLHSPTESMQETSASQTPLLTATGTSNKPFVFQLQSPKLWSPATPILYNFTVQLGDDIVTSYLGFRTIEKKADSNGVVRPFLNGEFIFQFGPLDQGFWPDGMYTAPTHEAMEYDLKLIKKLGLNMLRKHVKVEPDLYYYACDRLGLLVWQDMPSLNLNPPPSIEDSAEFERQLYRIVSALSSFPCIVTWIIFNEGWGQTSGSPEIHLTEQVRLRDPSRLVMSVSGWNDHGAGDFLDNHHYSSPQCGVPFFSNPDLPYDPKRIGSQGEFGGIGQIPKLANLWKVDAAMKDINSTYEITDSIATWNYRALTVISELKDQVERYSCSAGVYTQTTDVEGEVNGFVTYDRRVVRTDVQQWNTMVASLYASAKARANSKQRPPQLVLGRDGHH</sequence>
<dbReference type="OrthoDB" id="408320at2759"/>
<dbReference type="InterPro" id="IPR013783">
    <property type="entry name" value="Ig-like_fold"/>
</dbReference>
<dbReference type="EMBL" id="MU167236">
    <property type="protein sequence ID" value="KAG0148533.1"/>
    <property type="molecule type" value="Genomic_DNA"/>
</dbReference>
<dbReference type="Gene3D" id="2.60.40.10">
    <property type="entry name" value="Immunoglobulins"/>
    <property type="match status" value="1"/>
</dbReference>
<dbReference type="PANTHER" id="PTHR42732:SF2">
    <property type="entry name" value="BETA-MANNOSIDASE"/>
    <property type="match status" value="1"/>
</dbReference>
<dbReference type="Gene3D" id="3.20.20.80">
    <property type="entry name" value="Glycosidases"/>
    <property type="match status" value="1"/>
</dbReference>
<dbReference type="Pfam" id="PF22666">
    <property type="entry name" value="Glyco_hydro_2_N2"/>
    <property type="match status" value="1"/>
</dbReference>
<proteinExistence type="predicted"/>
<dbReference type="InterPro" id="IPR008979">
    <property type="entry name" value="Galactose-bd-like_sf"/>
</dbReference>
<feature type="domain" description="Glycoside hydrolase family 2 immunoglobulin-like beta-sandwich" evidence="4">
    <location>
        <begin position="225"/>
        <end position="320"/>
    </location>
</feature>
<evidence type="ECO:0008006" key="8">
    <source>
        <dbReference type="Google" id="ProtNLM"/>
    </source>
</evidence>
<keyword evidence="2" id="KW-0326">Glycosidase</keyword>
<dbReference type="Gene3D" id="2.60.120.260">
    <property type="entry name" value="Galactose-binding domain-like"/>
    <property type="match status" value="1"/>
</dbReference>
<feature type="chain" id="PRO_5040515795" description="Beta-galactosidase" evidence="3">
    <location>
        <begin position="17"/>
        <end position="642"/>
    </location>
</feature>
<dbReference type="Pfam" id="PF00703">
    <property type="entry name" value="Glyco_hydro_2"/>
    <property type="match status" value="1"/>
</dbReference>
<evidence type="ECO:0000313" key="6">
    <source>
        <dbReference type="EMBL" id="KAG0148533.1"/>
    </source>
</evidence>
<keyword evidence="3" id="KW-0732">Signal</keyword>
<comment type="caution">
    <text evidence="6">The sequence shown here is derived from an EMBL/GenBank/DDBJ whole genome shotgun (WGS) entry which is preliminary data.</text>
</comment>
<dbReference type="InterPro" id="IPR017853">
    <property type="entry name" value="GH"/>
</dbReference>
<dbReference type="InterPro" id="IPR051913">
    <property type="entry name" value="GH2_Domain-Containing"/>
</dbReference>
<dbReference type="InterPro" id="IPR006102">
    <property type="entry name" value="Ig-like_GH2"/>
</dbReference>
<dbReference type="SUPFAM" id="SSF49303">
    <property type="entry name" value="beta-Galactosidase/glucuronidase domain"/>
    <property type="match status" value="1"/>
</dbReference>
<dbReference type="InterPro" id="IPR054593">
    <property type="entry name" value="Beta-mannosidase-like_N2"/>
</dbReference>
<accession>A0A9P6NQS1</accession>
<name>A0A9P6NQS1_9BASI</name>
<evidence type="ECO:0000256" key="1">
    <source>
        <dbReference type="ARBA" id="ARBA00022801"/>
    </source>
</evidence>
<dbReference type="GO" id="GO:0004553">
    <property type="term" value="F:hydrolase activity, hydrolyzing O-glycosyl compounds"/>
    <property type="evidence" value="ECO:0007669"/>
    <property type="project" value="InterPro"/>
</dbReference>
<protein>
    <recommendedName>
        <fullName evidence="8">Beta-galactosidase</fullName>
    </recommendedName>
</protein>
<evidence type="ECO:0000259" key="4">
    <source>
        <dbReference type="Pfam" id="PF00703"/>
    </source>
</evidence>
<dbReference type="SUPFAM" id="SSF49785">
    <property type="entry name" value="Galactose-binding domain-like"/>
    <property type="match status" value="1"/>
</dbReference>
<keyword evidence="7" id="KW-1185">Reference proteome</keyword>
<gene>
    <name evidence="6" type="ORF">CROQUDRAFT_654832</name>
</gene>
<evidence type="ECO:0000256" key="2">
    <source>
        <dbReference type="ARBA" id="ARBA00023295"/>
    </source>
</evidence>
<evidence type="ECO:0000259" key="5">
    <source>
        <dbReference type="Pfam" id="PF22666"/>
    </source>
</evidence>
<feature type="signal peptide" evidence="3">
    <location>
        <begin position="1"/>
        <end position="16"/>
    </location>
</feature>
<evidence type="ECO:0000313" key="7">
    <source>
        <dbReference type="Proteomes" id="UP000886653"/>
    </source>
</evidence>
<dbReference type="GO" id="GO:0005975">
    <property type="term" value="P:carbohydrate metabolic process"/>
    <property type="evidence" value="ECO:0007669"/>
    <property type="project" value="InterPro"/>
</dbReference>
<dbReference type="SUPFAM" id="SSF51445">
    <property type="entry name" value="(Trans)glycosidases"/>
    <property type="match status" value="1"/>
</dbReference>